<dbReference type="RefSeq" id="WP_119423222.1">
    <property type="nucleotide sequence ID" value="NZ_JBHOFJ010000006.1"/>
</dbReference>
<protein>
    <submittedName>
        <fullName evidence="2">Helix-turn-helix domain-containing protein</fullName>
    </submittedName>
</protein>
<dbReference type="Pfam" id="PF01381">
    <property type="entry name" value="HTH_3"/>
    <property type="match status" value="1"/>
</dbReference>
<comment type="caution">
    <text evidence="2">The sequence shown here is derived from an EMBL/GenBank/DDBJ whole genome shotgun (WGS) entry which is preliminary data.</text>
</comment>
<keyword evidence="3" id="KW-1185">Reference proteome</keyword>
<evidence type="ECO:0000259" key="1">
    <source>
        <dbReference type="PROSITE" id="PS50943"/>
    </source>
</evidence>
<dbReference type="InterPro" id="IPR001387">
    <property type="entry name" value="Cro/C1-type_HTH"/>
</dbReference>
<dbReference type="Gene3D" id="1.10.260.40">
    <property type="entry name" value="lambda repressor-like DNA-binding domains"/>
    <property type="match status" value="1"/>
</dbReference>
<dbReference type="Proteomes" id="UP000265419">
    <property type="component" value="Unassembled WGS sequence"/>
</dbReference>
<dbReference type="InterPro" id="IPR011990">
    <property type="entry name" value="TPR-like_helical_dom_sf"/>
</dbReference>
<organism evidence="2 3">
    <name type="scientific">Galactobacter valiniphilus</name>
    <dbReference type="NCBI Taxonomy" id="2676122"/>
    <lineage>
        <taxon>Bacteria</taxon>
        <taxon>Bacillati</taxon>
        <taxon>Actinomycetota</taxon>
        <taxon>Actinomycetes</taxon>
        <taxon>Micrococcales</taxon>
        <taxon>Micrococcaceae</taxon>
        <taxon>Galactobacter</taxon>
    </lineage>
</organism>
<reference evidence="2 3" key="1">
    <citation type="submission" date="2018-07" db="EMBL/GenBank/DDBJ databases">
        <title>Arthrobacter sp. nov., isolated from raw cow's milk with high bacterial count.</title>
        <authorList>
            <person name="Hahne J."/>
            <person name="Isele D."/>
            <person name="Lipski A."/>
        </authorList>
    </citation>
    <scope>NUCLEOTIDE SEQUENCE [LARGE SCALE GENOMIC DNA]</scope>
    <source>
        <strain evidence="2 3">JZ R-35</strain>
    </source>
</reference>
<dbReference type="SMART" id="SM00530">
    <property type="entry name" value="HTH_XRE"/>
    <property type="match status" value="1"/>
</dbReference>
<dbReference type="EMBL" id="QQXK01000001">
    <property type="protein sequence ID" value="RII43797.1"/>
    <property type="molecule type" value="Genomic_DNA"/>
</dbReference>
<dbReference type="PROSITE" id="PS50943">
    <property type="entry name" value="HTH_CROC1"/>
    <property type="match status" value="1"/>
</dbReference>
<evidence type="ECO:0000313" key="3">
    <source>
        <dbReference type="Proteomes" id="UP000265419"/>
    </source>
</evidence>
<name>A0A399JGI7_9MICC</name>
<proteinExistence type="predicted"/>
<dbReference type="Gene3D" id="1.25.40.10">
    <property type="entry name" value="Tetratricopeptide repeat domain"/>
    <property type="match status" value="1"/>
</dbReference>
<accession>A0A399JGI7</accession>
<evidence type="ECO:0000313" key="2">
    <source>
        <dbReference type="EMBL" id="RII43797.1"/>
    </source>
</evidence>
<dbReference type="InterPro" id="IPR010982">
    <property type="entry name" value="Lambda_DNA-bd_dom_sf"/>
</dbReference>
<dbReference type="GO" id="GO:0003677">
    <property type="term" value="F:DNA binding"/>
    <property type="evidence" value="ECO:0007669"/>
    <property type="project" value="InterPro"/>
</dbReference>
<sequence length="413" mass="44825">MGLKFGDKLRRARMDLGLTQSQLGAQKYSTSYISLLETGSREPTPEIITELSKRLGIERDVMEAWNTPVSPDEAQFVLLEHRARASMTAHDYSDACDTAAEAAELAQSMKNSSAWWNMSFLRAEGLRELGRMEDFLRAADEVLAHPLTDESEALKVRAETLVASANQGAGRLYLGVEHALKATALAEDSLPAASLFAIEARFALIACLAESGQLDEAWRACQRLDEVVSGDVPAQSAGAAHWAIGNVAFLRQDIDEGLRHHNLAAERLHPRSDIELWTRFNKASASARISAGAVEPATLACIERAEQALSVIGDLGTEGLELQVIRARWQHVNGDAAGALLALEPVQDRLGELPQQVKGEVELLTGRCQLALGELDDALKHLNAAREDFVGAGAPERAVLAVELATQLRATRR</sequence>
<gene>
    <name evidence="2" type="ORF">DWB68_00785</name>
</gene>
<dbReference type="SUPFAM" id="SSF48452">
    <property type="entry name" value="TPR-like"/>
    <property type="match status" value="1"/>
</dbReference>
<feature type="domain" description="HTH cro/C1-type" evidence="1">
    <location>
        <begin position="9"/>
        <end position="62"/>
    </location>
</feature>
<dbReference type="AlphaFoldDB" id="A0A399JGI7"/>
<dbReference type="CDD" id="cd00093">
    <property type="entry name" value="HTH_XRE"/>
    <property type="match status" value="1"/>
</dbReference>
<dbReference type="SUPFAM" id="SSF47413">
    <property type="entry name" value="lambda repressor-like DNA-binding domains"/>
    <property type="match status" value="1"/>
</dbReference>